<name>A0A165B8K9_9APHY</name>
<dbReference type="OrthoDB" id="2796963at2759"/>
<evidence type="ECO:0008006" key="4">
    <source>
        <dbReference type="Google" id="ProtNLM"/>
    </source>
</evidence>
<keyword evidence="1" id="KW-0812">Transmembrane</keyword>
<sequence>MSMTTPMTMSMPMSTLTTTSYPSASIYPTTTSSSVNNTATDDGDSDMPEGNLPFVFLLTFVGVFLFFLACGLGSRRLSTEIRRNLGLSTGGQNLSQTPVIWDVVPSMKTAQEEKYRWSDLVPLSATYVREPTKPPLLAGTTTGEATLNVRPNNRLVDYLPSVSLYLAYRDIRRARALEPATSPDSQCVRPRSPPIRALQVSALVAMPSSHRSCASSVRRSIHSESTSSVKGTILPQLTYNSGAPLARYSTDQQKDGGKESIMQIEHPTPATSLDSDPILGEYAIGVAQVPWHVEDDWHAEDDGHAEVYRRDMP</sequence>
<feature type="transmembrane region" description="Helical" evidence="1">
    <location>
        <begin position="52"/>
        <end position="73"/>
    </location>
</feature>
<keyword evidence="3" id="KW-1185">Reference proteome</keyword>
<dbReference type="EMBL" id="KV427684">
    <property type="protein sequence ID" value="KZT00494.1"/>
    <property type="molecule type" value="Genomic_DNA"/>
</dbReference>
<dbReference type="GeneID" id="63827229"/>
<evidence type="ECO:0000313" key="3">
    <source>
        <dbReference type="Proteomes" id="UP000076871"/>
    </source>
</evidence>
<evidence type="ECO:0000256" key="1">
    <source>
        <dbReference type="SAM" id="Phobius"/>
    </source>
</evidence>
<gene>
    <name evidence="2" type="ORF">LAESUDRAFT_732227</name>
</gene>
<evidence type="ECO:0000313" key="2">
    <source>
        <dbReference type="EMBL" id="KZT00494.1"/>
    </source>
</evidence>
<dbReference type="Proteomes" id="UP000076871">
    <property type="component" value="Unassembled WGS sequence"/>
</dbReference>
<protein>
    <recommendedName>
        <fullName evidence="4">Transmembrane protein</fullName>
    </recommendedName>
</protein>
<reference evidence="2 3" key="1">
    <citation type="journal article" date="2016" name="Mol. Biol. Evol.">
        <title>Comparative Genomics of Early-Diverging Mushroom-Forming Fungi Provides Insights into the Origins of Lignocellulose Decay Capabilities.</title>
        <authorList>
            <person name="Nagy L.G."/>
            <person name="Riley R."/>
            <person name="Tritt A."/>
            <person name="Adam C."/>
            <person name="Daum C."/>
            <person name="Floudas D."/>
            <person name="Sun H."/>
            <person name="Yadav J.S."/>
            <person name="Pangilinan J."/>
            <person name="Larsson K.H."/>
            <person name="Matsuura K."/>
            <person name="Barry K."/>
            <person name="Labutti K."/>
            <person name="Kuo R."/>
            <person name="Ohm R.A."/>
            <person name="Bhattacharya S.S."/>
            <person name="Shirouzu T."/>
            <person name="Yoshinaga Y."/>
            <person name="Martin F.M."/>
            <person name="Grigoriev I.V."/>
            <person name="Hibbett D.S."/>
        </authorList>
    </citation>
    <scope>NUCLEOTIDE SEQUENCE [LARGE SCALE GENOMIC DNA]</scope>
    <source>
        <strain evidence="2 3">93-53</strain>
    </source>
</reference>
<proteinExistence type="predicted"/>
<keyword evidence="1" id="KW-1133">Transmembrane helix</keyword>
<accession>A0A165B8K9</accession>
<keyword evidence="1" id="KW-0472">Membrane</keyword>
<dbReference type="AlphaFoldDB" id="A0A165B8K9"/>
<dbReference type="InParanoid" id="A0A165B8K9"/>
<organism evidence="2 3">
    <name type="scientific">Laetiporus sulphureus 93-53</name>
    <dbReference type="NCBI Taxonomy" id="1314785"/>
    <lineage>
        <taxon>Eukaryota</taxon>
        <taxon>Fungi</taxon>
        <taxon>Dikarya</taxon>
        <taxon>Basidiomycota</taxon>
        <taxon>Agaricomycotina</taxon>
        <taxon>Agaricomycetes</taxon>
        <taxon>Polyporales</taxon>
        <taxon>Laetiporus</taxon>
    </lineage>
</organism>
<dbReference type="RefSeq" id="XP_040758234.1">
    <property type="nucleotide sequence ID" value="XM_040910200.1"/>
</dbReference>